<comment type="caution">
    <text evidence="2">The sequence shown here is derived from an EMBL/GenBank/DDBJ whole genome shotgun (WGS) entry which is preliminary data.</text>
</comment>
<keyword evidence="3" id="KW-1185">Reference proteome</keyword>
<organism evidence="2 3">
    <name type="scientific">Caulobacter hibisci</name>
    <dbReference type="NCBI Taxonomy" id="2035993"/>
    <lineage>
        <taxon>Bacteria</taxon>
        <taxon>Pseudomonadati</taxon>
        <taxon>Pseudomonadota</taxon>
        <taxon>Alphaproteobacteria</taxon>
        <taxon>Caulobacterales</taxon>
        <taxon>Caulobacteraceae</taxon>
        <taxon>Caulobacter</taxon>
    </lineage>
</organism>
<sequence length="132" mass="14746">MDIIRGYLTGRCRRPEYWAGVLVLIGLNWGSNQIPWTSLLFWPLLVAWFVLASRRLRDIGWSPWLCLIPAAALLAFLVVAAMATMQVIDDRLRSAAPIMLLLVWLGFWLLIGVRKSAPAAGPTPQTQAEVFG</sequence>
<evidence type="ECO:0000313" key="2">
    <source>
        <dbReference type="EMBL" id="MBI1685832.1"/>
    </source>
</evidence>
<dbReference type="Proteomes" id="UP000639859">
    <property type="component" value="Unassembled WGS sequence"/>
</dbReference>
<dbReference type="RefSeq" id="WP_198577734.1">
    <property type="nucleotide sequence ID" value="NZ_JADWOX010000016.1"/>
</dbReference>
<feature type="transmembrane region" description="Helical" evidence="1">
    <location>
        <begin position="94"/>
        <end position="113"/>
    </location>
</feature>
<gene>
    <name evidence="2" type="ORF">I4Q42_19355</name>
</gene>
<evidence type="ECO:0000256" key="1">
    <source>
        <dbReference type="SAM" id="Phobius"/>
    </source>
</evidence>
<keyword evidence="1" id="KW-0472">Membrane</keyword>
<evidence type="ECO:0000313" key="3">
    <source>
        <dbReference type="Proteomes" id="UP000639859"/>
    </source>
</evidence>
<keyword evidence="1" id="KW-1133">Transmembrane helix</keyword>
<feature type="transmembrane region" description="Helical" evidence="1">
    <location>
        <begin position="34"/>
        <end position="52"/>
    </location>
</feature>
<proteinExistence type="predicted"/>
<keyword evidence="1" id="KW-0812">Transmembrane</keyword>
<feature type="transmembrane region" description="Helical" evidence="1">
    <location>
        <begin position="64"/>
        <end position="88"/>
    </location>
</feature>
<protein>
    <submittedName>
        <fullName evidence="2">DUF805 domain-containing protein</fullName>
    </submittedName>
</protein>
<accession>A0ABS0T1R9</accession>
<reference evidence="2 3" key="1">
    <citation type="submission" date="2020-11" db="EMBL/GenBank/DDBJ databases">
        <title>genome sequence of strain KACC 18849.</title>
        <authorList>
            <person name="Gao J."/>
            <person name="Zhang X."/>
        </authorList>
    </citation>
    <scope>NUCLEOTIDE SEQUENCE [LARGE SCALE GENOMIC DNA]</scope>
    <source>
        <strain evidence="2 3">KACC 18849</strain>
    </source>
</reference>
<dbReference type="EMBL" id="JADWOX010000016">
    <property type="protein sequence ID" value="MBI1685832.1"/>
    <property type="molecule type" value="Genomic_DNA"/>
</dbReference>
<name>A0ABS0T1R9_9CAUL</name>